<dbReference type="AlphaFoldDB" id="A0A1G7YXG4"/>
<dbReference type="GO" id="GO:0005886">
    <property type="term" value="C:plasma membrane"/>
    <property type="evidence" value="ECO:0007669"/>
    <property type="project" value="UniProtKB-SubCell"/>
</dbReference>
<keyword evidence="4 8" id="KW-0812">Transmembrane</keyword>
<evidence type="ECO:0000313" key="11">
    <source>
        <dbReference type="Proteomes" id="UP000198923"/>
    </source>
</evidence>
<comment type="subcellular location">
    <subcellularLocation>
        <location evidence="1">Cell membrane</location>
        <topology evidence="1">Multi-pass membrane protein</topology>
    </subcellularLocation>
</comment>
<feature type="transmembrane region" description="Helical" evidence="8">
    <location>
        <begin position="237"/>
        <end position="260"/>
    </location>
</feature>
<feature type="transmembrane region" description="Helical" evidence="8">
    <location>
        <begin position="180"/>
        <end position="200"/>
    </location>
</feature>
<evidence type="ECO:0000256" key="1">
    <source>
        <dbReference type="ARBA" id="ARBA00004651"/>
    </source>
</evidence>
<evidence type="ECO:0000313" key="10">
    <source>
        <dbReference type="EMBL" id="SDH00946.1"/>
    </source>
</evidence>
<evidence type="ECO:0000259" key="9">
    <source>
        <dbReference type="Pfam" id="PF19053"/>
    </source>
</evidence>
<accession>A0A1G7YXG4</accession>
<proteinExistence type="inferred from homology"/>
<reference evidence="10 11" key="1">
    <citation type="submission" date="2016-10" db="EMBL/GenBank/DDBJ databases">
        <authorList>
            <person name="de Groot N.N."/>
        </authorList>
    </citation>
    <scope>NUCLEOTIDE SEQUENCE [LARGE SCALE GENOMIC DNA]</scope>
    <source>
        <strain evidence="10 11">CPCC 201354</strain>
    </source>
</reference>
<dbReference type="RefSeq" id="WP_245691039.1">
    <property type="nucleotide sequence ID" value="NZ_FNCN01000010.1"/>
</dbReference>
<evidence type="ECO:0000256" key="4">
    <source>
        <dbReference type="ARBA" id="ARBA00022692"/>
    </source>
</evidence>
<dbReference type="InterPro" id="IPR024962">
    <property type="entry name" value="YukD-like"/>
</dbReference>
<evidence type="ECO:0000256" key="3">
    <source>
        <dbReference type="ARBA" id="ARBA00022475"/>
    </source>
</evidence>
<evidence type="ECO:0000256" key="6">
    <source>
        <dbReference type="ARBA" id="ARBA00023136"/>
    </source>
</evidence>
<dbReference type="Gene3D" id="3.10.20.90">
    <property type="entry name" value="Phosphatidylinositol 3-kinase Catalytic Subunit, Chain A, domain 1"/>
    <property type="match status" value="1"/>
</dbReference>
<evidence type="ECO:0000256" key="5">
    <source>
        <dbReference type="ARBA" id="ARBA00022989"/>
    </source>
</evidence>
<keyword evidence="11" id="KW-1185">Reference proteome</keyword>
<feature type="compositionally biased region" description="Low complexity" evidence="7">
    <location>
        <begin position="19"/>
        <end position="30"/>
    </location>
</feature>
<organism evidence="10 11">
    <name type="scientific">Sinosporangium album</name>
    <dbReference type="NCBI Taxonomy" id="504805"/>
    <lineage>
        <taxon>Bacteria</taxon>
        <taxon>Bacillati</taxon>
        <taxon>Actinomycetota</taxon>
        <taxon>Actinomycetes</taxon>
        <taxon>Streptosporangiales</taxon>
        <taxon>Streptosporangiaceae</taxon>
        <taxon>Sinosporangium</taxon>
    </lineage>
</organism>
<dbReference type="InterPro" id="IPR044049">
    <property type="entry name" value="EccD_transm"/>
</dbReference>
<sequence length="495" mass="49554">MATLAQAPQGPIQPGAASQGPVQQGPVQQGALPQSAPPLTALCHVTIVAPRKRADLALPADIPLPHVLPALLRAVGEIDGESAAAPGWVLQRPGGTPFDLGQSLGALGVLDGEILYLLPRDAALPPALFDDVADVVATGVKEGTAQWTGAHTRRLGVGGSCALLTAGALGLVLGGPPWGVTAIVAGVLAVLLVVVAAIMSRSAGAASAGTPIGYTALPYGFLAGLFAPAGANELSQLGAPSLLAAFACTTLIASFSATLVGQGGAGFLGTAIASVVGVVGSAAVMLFDAPGAGVAAVAVTVLVALGPLIPTLAFRLARLPMPTMPTNAEELREDNQKLDSPVVLARTRHAQTYVTGMIVGTVLVVLGTQLLLLANGGWIALLMTLTLSLTMLLRARVFHGVGQRLWLLGGGLAGPAMLALTLSGTGGGSVAIGVGVGLLWIAMLVAGLGIALPSARLSPFWGRAGDIVDVLLIVQLFPAALGVLEVYTWVRGLSG</sequence>
<feature type="domain" description="EccD-like transmembrane" evidence="9">
    <location>
        <begin position="152"/>
        <end position="493"/>
    </location>
</feature>
<gene>
    <name evidence="10" type="ORF">SAMN05421505_11096</name>
</gene>
<dbReference type="Pfam" id="PF19053">
    <property type="entry name" value="EccD"/>
    <property type="match status" value="1"/>
</dbReference>
<keyword evidence="3" id="KW-1003">Cell membrane</keyword>
<evidence type="ECO:0000256" key="8">
    <source>
        <dbReference type="SAM" id="Phobius"/>
    </source>
</evidence>
<dbReference type="PIRSF" id="PIRSF017804">
    <property type="entry name" value="Secretion_EccD1"/>
    <property type="match status" value="1"/>
</dbReference>
<dbReference type="EMBL" id="FNCN01000010">
    <property type="protein sequence ID" value="SDH00946.1"/>
    <property type="molecule type" value="Genomic_DNA"/>
</dbReference>
<feature type="transmembrane region" description="Helical" evidence="8">
    <location>
        <begin position="377"/>
        <end position="393"/>
    </location>
</feature>
<keyword evidence="5 8" id="KW-1133">Transmembrane helix</keyword>
<feature type="transmembrane region" description="Helical" evidence="8">
    <location>
        <begin position="293"/>
        <end position="314"/>
    </location>
</feature>
<feature type="transmembrane region" description="Helical" evidence="8">
    <location>
        <begin position="155"/>
        <end position="174"/>
    </location>
</feature>
<feature type="region of interest" description="Disordered" evidence="7">
    <location>
        <begin position="1"/>
        <end position="33"/>
    </location>
</feature>
<feature type="transmembrane region" description="Helical" evidence="8">
    <location>
        <begin position="267"/>
        <end position="287"/>
    </location>
</feature>
<comment type="similarity">
    <text evidence="2">Belongs to the EccD/Snm4 family.</text>
</comment>
<feature type="transmembrane region" description="Helical" evidence="8">
    <location>
        <begin position="405"/>
        <end position="424"/>
    </location>
</feature>
<feature type="transmembrane region" description="Helical" evidence="8">
    <location>
        <begin position="430"/>
        <end position="455"/>
    </location>
</feature>
<protein>
    <submittedName>
        <fullName evidence="10">Type VII secretion integral membrane protein EccD</fullName>
    </submittedName>
</protein>
<name>A0A1G7YXG4_9ACTN</name>
<feature type="transmembrane region" description="Helical" evidence="8">
    <location>
        <begin position="212"/>
        <end position="231"/>
    </location>
</feature>
<feature type="transmembrane region" description="Helical" evidence="8">
    <location>
        <begin position="467"/>
        <end position="490"/>
    </location>
</feature>
<dbReference type="Pfam" id="PF08817">
    <property type="entry name" value="YukD"/>
    <property type="match status" value="1"/>
</dbReference>
<keyword evidence="6 8" id="KW-0472">Membrane</keyword>
<evidence type="ECO:0000256" key="7">
    <source>
        <dbReference type="SAM" id="MobiDB-lite"/>
    </source>
</evidence>
<dbReference type="InterPro" id="IPR006707">
    <property type="entry name" value="T7SS_EccD"/>
</dbReference>
<feature type="transmembrane region" description="Helical" evidence="8">
    <location>
        <begin position="353"/>
        <end position="371"/>
    </location>
</feature>
<dbReference type="STRING" id="504805.SAMN05421505_11096"/>
<dbReference type="NCBIfam" id="TIGR03920">
    <property type="entry name" value="T7SS_EccD"/>
    <property type="match status" value="1"/>
</dbReference>
<evidence type="ECO:0000256" key="2">
    <source>
        <dbReference type="ARBA" id="ARBA00006162"/>
    </source>
</evidence>
<dbReference type="Proteomes" id="UP000198923">
    <property type="component" value="Unassembled WGS sequence"/>
</dbReference>